<dbReference type="RefSeq" id="WP_068372192.1">
    <property type="nucleotide sequence ID" value="NZ_LSNE01000003.1"/>
</dbReference>
<dbReference type="Pfam" id="PF11101">
    <property type="entry name" value="DUF2884"/>
    <property type="match status" value="1"/>
</dbReference>
<dbReference type="Proteomes" id="UP000070299">
    <property type="component" value="Unassembled WGS sequence"/>
</dbReference>
<keyword evidence="1" id="KW-0732">Signal</keyword>
<dbReference type="STRING" id="1799789.AX660_05670"/>
<feature type="signal peptide" evidence="1">
    <location>
        <begin position="1"/>
        <end position="19"/>
    </location>
</feature>
<dbReference type="EMBL" id="LSNE01000003">
    <property type="protein sequence ID" value="KXI29545.1"/>
    <property type="molecule type" value="Genomic_DNA"/>
</dbReference>
<proteinExistence type="predicted"/>
<dbReference type="InterPro" id="IPR021307">
    <property type="entry name" value="DUF2884"/>
</dbReference>
<sequence>MRPLLLAGLMLVNTNIVMANECDINFDGNLQLENRVLTITTSDKTKVLIQENNQLYVNGKHIKLNAEQQNLVSAYYAGIYAAAPQAARIASDAVQLASVTINEVFNELLGNDSDAVDTLTLKLNELGEHIQNNFYAQNGEIRLNSANFDDGNFLSNEWEDEFEDAIEDVVANSIGRIMLSIGSELLFGGGDMDAFEAKMERFGQDIEQRVEYQTSGIEARADALCHGLAKVDLIETQLQKSIPALADLNILRVEQNHHAM</sequence>
<evidence type="ECO:0008006" key="4">
    <source>
        <dbReference type="Google" id="ProtNLM"/>
    </source>
</evidence>
<dbReference type="OrthoDB" id="6397557at2"/>
<keyword evidence="3" id="KW-1185">Reference proteome</keyword>
<protein>
    <recommendedName>
        <fullName evidence="4">DUF2884 family protein</fullName>
    </recommendedName>
</protein>
<accession>A0A136A2T5</accession>
<evidence type="ECO:0000256" key="1">
    <source>
        <dbReference type="SAM" id="SignalP"/>
    </source>
</evidence>
<evidence type="ECO:0000313" key="3">
    <source>
        <dbReference type="Proteomes" id="UP000070299"/>
    </source>
</evidence>
<evidence type="ECO:0000313" key="2">
    <source>
        <dbReference type="EMBL" id="KXI29545.1"/>
    </source>
</evidence>
<feature type="chain" id="PRO_5007469376" description="DUF2884 family protein" evidence="1">
    <location>
        <begin position="20"/>
        <end position="260"/>
    </location>
</feature>
<organism evidence="2 3">
    <name type="scientific">Paraglaciecola hydrolytica</name>
    <dbReference type="NCBI Taxonomy" id="1799789"/>
    <lineage>
        <taxon>Bacteria</taxon>
        <taxon>Pseudomonadati</taxon>
        <taxon>Pseudomonadota</taxon>
        <taxon>Gammaproteobacteria</taxon>
        <taxon>Alteromonadales</taxon>
        <taxon>Alteromonadaceae</taxon>
        <taxon>Paraglaciecola</taxon>
    </lineage>
</organism>
<dbReference type="AlphaFoldDB" id="A0A136A2T5"/>
<comment type="caution">
    <text evidence="2">The sequence shown here is derived from an EMBL/GenBank/DDBJ whole genome shotgun (WGS) entry which is preliminary data.</text>
</comment>
<name>A0A136A2T5_9ALTE</name>
<reference evidence="3" key="1">
    <citation type="submission" date="2016-02" db="EMBL/GenBank/DDBJ databases">
        <authorList>
            <person name="Schultz-Johansen M."/>
            <person name="Glaring M.A."/>
            <person name="Bech P.K."/>
            <person name="Stougaard P."/>
        </authorList>
    </citation>
    <scope>NUCLEOTIDE SEQUENCE [LARGE SCALE GENOMIC DNA]</scope>
    <source>
        <strain evidence="3">S66</strain>
    </source>
</reference>
<gene>
    <name evidence="2" type="ORF">AX660_05670</name>
</gene>